<dbReference type="RefSeq" id="WP_009488561.1">
    <property type="nucleotide sequence ID" value="NZ_AMYT01000008.1"/>
</dbReference>
<evidence type="ECO:0000256" key="3">
    <source>
        <dbReference type="ARBA" id="ARBA00022692"/>
    </source>
</evidence>
<keyword evidence="3 6" id="KW-0812">Transmembrane</keyword>
<keyword evidence="5 6" id="KW-0472">Membrane</keyword>
<name>K8ZCP1_9ENTE</name>
<sequence length="516" mass="55582">MGSTAVAEPPKKKKKKFSFPSAYTILFIVMLIVLALTYFIPSGKYSTISYEGGNQFTITSPTGETSKAPATEATLKKYDVNIAVDKFKDGSISKPVAIPGSYEKLDKEHGGVVGFVKSFLGAPIDGFKDSVDIIIFVLIIGGIVRVINTMGVFSAGMNTLTKKLKGREAWLIVIITALISIGGTTFGMAEETIAFYPILVPVFMAAGYDAMVAIASIYLGSSMGSMASTVNPFSTVIASNAAGINFMDGVGLRLVLLVVGVAICIWYIIRYSNKVKKDETKSLVYDQKEELEENFLNDQLDAEAPKFDLHKKITLILFAAMFVVMIYGVKELGWYFSEMSMLFLGFGLFLAFISGMSEKDYTSEFIAGAGDLLGTALTIGLARGVTIIMDNAQISDTLLYWLSNAVSHMGGVVFAIVMLFVFMLLGFFIPSSSGLAVLAMPIMAPLADVVGVPRTTIIDAYNWGQGLMAFFAPTGLIIASLSMVNVGFNKWIKFVMPLVGIIGVLALILLGVSVFV</sequence>
<dbReference type="AlphaFoldDB" id="K8ZCP1"/>
<dbReference type="GO" id="GO:0005886">
    <property type="term" value="C:plasma membrane"/>
    <property type="evidence" value="ECO:0007669"/>
    <property type="project" value="UniProtKB-SubCell"/>
</dbReference>
<dbReference type="STRING" id="1234409.C683_0287"/>
<evidence type="ECO:0000256" key="1">
    <source>
        <dbReference type="ARBA" id="ARBA00004651"/>
    </source>
</evidence>
<feature type="transmembrane region" description="Helical" evidence="6">
    <location>
        <begin position="365"/>
        <end position="389"/>
    </location>
</feature>
<dbReference type="InterPro" id="IPR051679">
    <property type="entry name" value="DASS-Related_Transporters"/>
</dbReference>
<evidence type="ECO:0000256" key="2">
    <source>
        <dbReference type="ARBA" id="ARBA00022475"/>
    </source>
</evidence>
<dbReference type="PANTHER" id="PTHR43652">
    <property type="entry name" value="BASIC AMINO ACID ANTIPORTER YFCC-RELATED"/>
    <property type="match status" value="1"/>
</dbReference>
<comment type="subcellular location">
    <subcellularLocation>
        <location evidence="1">Cell membrane</location>
        <topology evidence="1">Multi-pass membrane protein</topology>
    </subcellularLocation>
</comment>
<gene>
    <name evidence="7" type="ORF">C683_0287</name>
</gene>
<dbReference type="OrthoDB" id="255482at2"/>
<proteinExistence type="predicted"/>
<keyword evidence="2" id="KW-1003">Cell membrane</keyword>
<feature type="transmembrane region" description="Helical" evidence="6">
    <location>
        <begin position="467"/>
        <end position="488"/>
    </location>
</feature>
<feature type="transmembrane region" description="Helical" evidence="6">
    <location>
        <begin position="335"/>
        <end position="353"/>
    </location>
</feature>
<feature type="transmembrane region" description="Helical" evidence="6">
    <location>
        <begin position="226"/>
        <end position="244"/>
    </location>
</feature>
<feature type="transmembrane region" description="Helical" evidence="6">
    <location>
        <begin position="133"/>
        <end position="157"/>
    </location>
</feature>
<feature type="transmembrane region" description="Helical" evidence="6">
    <location>
        <begin position="250"/>
        <end position="269"/>
    </location>
</feature>
<dbReference type="PANTHER" id="PTHR43652:SF6">
    <property type="entry name" value="ARGININE REPRESSOR"/>
    <property type="match status" value="1"/>
</dbReference>
<feature type="transmembrane region" description="Helical" evidence="6">
    <location>
        <begin position="21"/>
        <end position="40"/>
    </location>
</feature>
<feature type="transmembrane region" description="Helical" evidence="6">
    <location>
        <begin position="195"/>
        <end position="219"/>
    </location>
</feature>
<evidence type="ECO:0000256" key="5">
    <source>
        <dbReference type="ARBA" id="ARBA00023136"/>
    </source>
</evidence>
<accession>K8ZCP1</accession>
<feature type="transmembrane region" description="Helical" evidence="6">
    <location>
        <begin position="169"/>
        <end position="189"/>
    </location>
</feature>
<reference evidence="7 8" key="1">
    <citation type="journal article" date="2013" name="Genome Announc.">
        <title>Draft Genome Sequence of Catellicoccus marimammalium, a Novel Species Commonly Found in Gull Feces.</title>
        <authorList>
            <person name="Weigand M.R."/>
            <person name="Ryu H."/>
            <person name="Bozcek L."/>
            <person name="Konstantinidis K.T."/>
            <person name="Santo Domingo J.W."/>
        </authorList>
    </citation>
    <scope>NUCLEOTIDE SEQUENCE [LARGE SCALE GENOMIC DNA]</scope>
    <source>
        <strain evidence="7 8">M35/04/3</strain>
    </source>
</reference>
<feature type="transmembrane region" description="Helical" evidence="6">
    <location>
        <begin position="495"/>
        <end position="515"/>
    </location>
</feature>
<keyword evidence="8" id="KW-1185">Reference proteome</keyword>
<dbReference type="Pfam" id="PF03606">
    <property type="entry name" value="DcuC"/>
    <property type="match status" value="1"/>
</dbReference>
<evidence type="ECO:0000313" key="7">
    <source>
        <dbReference type="EMBL" id="EKU27822.1"/>
    </source>
</evidence>
<feature type="transmembrane region" description="Helical" evidence="6">
    <location>
        <begin position="435"/>
        <end position="455"/>
    </location>
</feature>
<dbReference type="PATRIC" id="fig|1234409.3.peg.258"/>
<keyword evidence="4 6" id="KW-1133">Transmembrane helix</keyword>
<feature type="transmembrane region" description="Helical" evidence="6">
    <location>
        <begin position="313"/>
        <end position="329"/>
    </location>
</feature>
<evidence type="ECO:0000256" key="6">
    <source>
        <dbReference type="SAM" id="Phobius"/>
    </source>
</evidence>
<feature type="transmembrane region" description="Helical" evidence="6">
    <location>
        <begin position="409"/>
        <end position="428"/>
    </location>
</feature>
<dbReference type="Proteomes" id="UP000016057">
    <property type="component" value="Unassembled WGS sequence"/>
</dbReference>
<dbReference type="eggNOG" id="COG1288">
    <property type="taxonomic scope" value="Bacteria"/>
</dbReference>
<dbReference type="EMBL" id="AMYT01000008">
    <property type="protein sequence ID" value="EKU27822.1"/>
    <property type="molecule type" value="Genomic_DNA"/>
</dbReference>
<evidence type="ECO:0000313" key="8">
    <source>
        <dbReference type="Proteomes" id="UP000016057"/>
    </source>
</evidence>
<organism evidence="7 8">
    <name type="scientific">Catellicoccus marimammalium M35/04/3</name>
    <dbReference type="NCBI Taxonomy" id="1234409"/>
    <lineage>
        <taxon>Bacteria</taxon>
        <taxon>Bacillati</taxon>
        <taxon>Bacillota</taxon>
        <taxon>Bacilli</taxon>
        <taxon>Lactobacillales</taxon>
        <taxon>Enterococcaceae</taxon>
        <taxon>Catellicoccus</taxon>
    </lineage>
</organism>
<dbReference type="InterPro" id="IPR018385">
    <property type="entry name" value="C4_dicarb_anaerob_car-like"/>
</dbReference>
<comment type="caution">
    <text evidence="7">The sequence shown here is derived from an EMBL/GenBank/DDBJ whole genome shotgun (WGS) entry which is preliminary data.</text>
</comment>
<evidence type="ECO:0000256" key="4">
    <source>
        <dbReference type="ARBA" id="ARBA00022989"/>
    </source>
</evidence>
<protein>
    <submittedName>
        <fullName evidence="7">Arginine/ornithine antiporter ArcD</fullName>
    </submittedName>
</protein>